<dbReference type="PRINTS" id="PR00080">
    <property type="entry name" value="SDRFAMILY"/>
</dbReference>
<dbReference type="PROSITE" id="PS00061">
    <property type="entry name" value="ADH_SHORT"/>
    <property type="match status" value="1"/>
</dbReference>
<reference evidence="5 6" key="1">
    <citation type="submission" date="2019-03" db="EMBL/GenBank/DDBJ databases">
        <title>Genomic Encyclopedia of Type Strains, Phase IV (KMG-IV): sequencing the most valuable type-strain genomes for metagenomic binning, comparative biology and taxonomic classification.</title>
        <authorList>
            <person name="Goeker M."/>
        </authorList>
    </citation>
    <scope>NUCLEOTIDE SEQUENCE [LARGE SCALE GENOMIC DNA]</scope>
    <source>
        <strain evidence="5 6">DSM 44496</strain>
    </source>
</reference>
<dbReference type="Pfam" id="PF00106">
    <property type="entry name" value="adh_short"/>
    <property type="match status" value="1"/>
</dbReference>
<evidence type="ECO:0000313" key="6">
    <source>
        <dbReference type="Proteomes" id="UP000295087"/>
    </source>
</evidence>
<gene>
    <name evidence="5" type="ORF">DFR75_11635</name>
</gene>
<accession>A0A4R6NXA2</accession>
<evidence type="ECO:0000259" key="4">
    <source>
        <dbReference type="SMART" id="SM00822"/>
    </source>
</evidence>
<organism evidence="5 6">
    <name type="scientific">Nocardia ignorata</name>
    <dbReference type="NCBI Taxonomy" id="145285"/>
    <lineage>
        <taxon>Bacteria</taxon>
        <taxon>Bacillati</taxon>
        <taxon>Actinomycetota</taxon>
        <taxon>Actinomycetes</taxon>
        <taxon>Mycobacteriales</taxon>
        <taxon>Nocardiaceae</taxon>
        <taxon>Nocardia</taxon>
    </lineage>
</organism>
<dbReference type="InterPro" id="IPR036291">
    <property type="entry name" value="NAD(P)-bd_dom_sf"/>
</dbReference>
<protein>
    <submittedName>
        <fullName evidence="5">Short-subunit dehydrogenase</fullName>
    </submittedName>
</protein>
<comment type="similarity">
    <text evidence="1 3">Belongs to the short-chain dehydrogenases/reductases (SDR) family.</text>
</comment>
<evidence type="ECO:0000256" key="3">
    <source>
        <dbReference type="RuleBase" id="RU000363"/>
    </source>
</evidence>
<dbReference type="GO" id="GO:0016491">
    <property type="term" value="F:oxidoreductase activity"/>
    <property type="evidence" value="ECO:0007669"/>
    <property type="project" value="UniProtKB-KW"/>
</dbReference>
<dbReference type="AlphaFoldDB" id="A0A4R6NXA2"/>
<dbReference type="GO" id="GO:0016020">
    <property type="term" value="C:membrane"/>
    <property type="evidence" value="ECO:0007669"/>
    <property type="project" value="TreeGrafter"/>
</dbReference>
<keyword evidence="6" id="KW-1185">Reference proteome</keyword>
<dbReference type="InterPro" id="IPR057326">
    <property type="entry name" value="KR_dom"/>
</dbReference>
<dbReference type="PANTHER" id="PTHR44196">
    <property type="entry name" value="DEHYDROGENASE/REDUCTASE SDR FAMILY MEMBER 7B"/>
    <property type="match status" value="1"/>
</dbReference>
<dbReference type="InterPro" id="IPR002347">
    <property type="entry name" value="SDR_fam"/>
</dbReference>
<dbReference type="PRINTS" id="PR00081">
    <property type="entry name" value="GDHRDH"/>
</dbReference>
<evidence type="ECO:0000256" key="1">
    <source>
        <dbReference type="ARBA" id="ARBA00006484"/>
    </source>
</evidence>
<name>A0A4R6NXA2_NOCIG</name>
<dbReference type="Proteomes" id="UP000295087">
    <property type="component" value="Unassembled WGS sequence"/>
</dbReference>
<dbReference type="RefSeq" id="WP_067497924.1">
    <property type="nucleotide sequence ID" value="NZ_SNXK01000016.1"/>
</dbReference>
<feature type="domain" description="Ketoreductase" evidence="4">
    <location>
        <begin position="6"/>
        <end position="192"/>
    </location>
</feature>
<dbReference type="Gene3D" id="3.40.50.720">
    <property type="entry name" value="NAD(P)-binding Rossmann-like Domain"/>
    <property type="match status" value="1"/>
</dbReference>
<dbReference type="SUPFAM" id="SSF51735">
    <property type="entry name" value="NAD(P)-binding Rossmann-fold domains"/>
    <property type="match status" value="1"/>
</dbReference>
<comment type="caution">
    <text evidence="5">The sequence shown here is derived from an EMBL/GenBank/DDBJ whole genome shotgun (WGS) entry which is preliminary data.</text>
</comment>
<evidence type="ECO:0000256" key="2">
    <source>
        <dbReference type="ARBA" id="ARBA00023002"/>
    </source>
</evidence>
<evidence type="ECO:0000313" key="5">
    <source>
        <dbReference type="EMBL" id="TDP28637.1"/>
    </source>
</evidence>
<dbReference type="InterPro" id="IPR020904">
    <property type="entry name" value="Sc_DH/Rdtase_CS"/>
</dbReference>
<dbReference type="PANTHER" id="PTHR44196:SF1">
    <property type="entry name" value="DEHYDROGENASE_REDUCTASE SDR FAMILY MEMBER 7B"/>
    <property type="match status" value="1"/>
</dbReference>
<sequence>MHIERSVFVVTGAGNGIGRCVALELIARGAFVVGADRDEQALTATAALVTDRERFTSHPIDICDRAAVAAFPASVIASRGQIDGLFNIAGIAQELQPVADLSDARIETLMQVNFFGAVWMSRAFLPHLLQRPRGVILNTSSLSAIVPVPGSAMYGASKAALALFSYGLAQDLRGRSNVTVTTVLPGSVWTDLVRKVARQMGAPEKLAKAFSAQPEHVAHRIVDATVKGTGRVVIGKDAHFYDAVRRLSTWLADRLSYLQVGHGVYPKRAAPARGSDN</sequence>
<proteinExistence type="inferred from homology"/>
<dbReference type="SMART" id="SM00822">
    <property type="entry name" value="PKS_KR"/>
    <property type="match status" value="1"/>
</dbReference>
<keyword evidence="2" id="KW-0560">Oxidoreductase</keyword>
<dbReference type="CDD" id="cd05233">
    <property type="entry name" value="SDR_c"/>
    <property type="match status" value="1"/>
</dbReference>
<dbReference type="EMBL" id="SNXK01000016">
    <property type="protein sequence ID" value="TDP28637.1"/>
    <property type="molecule type" value="Genomic_DNA"/>
</dbReference>